<sequence length="145" mass="15906">MHTDGPPRRPPLLRCSASKYPRPHLTADPRHGQAHPQSPPDLPCGERTSASQHCRGPPRPFLSGLAPRPRHLCWAQQLIRTPFEASDGLNLSSSCLCSEWHFGKPATLGVACRILSGSWGCRWSFTTVRPSCGSASSAPLQRRYS</sequence>
<organism evidence="2 3">
    <name type="scientific">Pleurodeles waltl</name>
    <name type="common">Iberian ribbed newt</name>
    <dbReference type="NCBI Taxonomy" id="8319"/>
    <lineage>
        <taxon>Eukaryota</taxon>
        <taxon>Metazoa</taxon>
        <taxon>Chordata</taxon>
        <taxon>Craniata</taxon>
        <taxon>Vertebrata</taxon>
        <taxon>Euteleostomi</taxon>
        <taxon>Amphibia</taxon>
        <taxon>Batrachia</taxon>
        <taxon>Caudata</taxon>
        <taxon>Salamandroidea</taxon>
        <taxon>Salamandridae</taxon>
        <taxon>Pleurodelinae</taxon>
        <taxon>Pleurodeles</taxon>
    </lineage>
</organism>
<gene>
    <name evidence="2" type="ORF">NDU88_005269</name>
</gene>
<evidence type="ECO:0000313" key="2">
    <source>
        <dbReference type="EMBL" id="KAJ1100182.1"/>
    </source>
</evidence>
<feature type="region of interest" description="Disordered" evidence="1">
    <location>
        <begin position="1"/>
        <end position="63"/>
    </location>
</feature>
<reference evidence="2" key="1">
    <citation type="journal article" date="2022" name="bioRxiv">
        <title>Sequencing and chromosome-scale assembly of the giantPleurodeles waltlgenome.</title>
        <authorList>
            <person name="Brown T."/>
            <person name="Elewa A."/>
            <person name="Iarovenko S."/>
            <person name="Subramanian E."/>
            <person name="Araus A.J."/>
            <person name="Petzold A."/>
            <person name="Susuki M."/>
            <person name="Suzuki K.-i.T."/>
            <person name="Hayashi T."/>
            <person name="Toyoda A."/>
            <person name="Oliveira C."/>
            <person name="Osipova E."/>
            <person name="Leigh N.D."/>
            <person name="Simon A."/>
            <person name="Yun M.H."/>
        </authorList>
    </citation>
    <scope>NUCLEOTIDE SEQUENCE</scope>
    <source>
        <strain evidence="2">20211129_DDA</strain>
        <tissue evidence="2">Liver</tissue>
    </source>
</reference>
<dbReference type="Proteomes" id="UP001066276">
    <property type="component" value="Chromosome 10"/>
</dbReference>
<protein>
    <submittedName>
        <fullName evidence="2">Uncharacterized protein</fullName>
    </submittedName>
</protein>
<dbReference type="EMBL" id="JANPWB010000014">
    <property type="protein sequence ID" value="KAJ1100182.1"/>
    <property type="molecule type" value="Genomic_DNA"/>
</dbReference>
<name>A0AAV7M9G8_PLEWA</name>
<dbReference type="AlphaFoldDB" id="A0AAV7M9G8"/>
<keyword evidence="3" id="KW-1185">Reference proteome</keyword>
<comment type="caution">
    <text evidence="2">The sequence shown here is derived from an EMBL/GenBank/DDBJ whole genome shotgun (WGS) entry which is preliminary data.</text>
</comment>
<proteinExistence type="predicted"/>
<accession>A0AAV7M9G8</accession>
<evidence type="ECO:0000313" key="3">
    <source>
        <dbReference type="Proteomes" id="UP001066276"/>
    </source>
</evidence>
<evidence type="ECO:0000256" key="1">
    <source>
        <dbReference type="SAM" id="MobiDB-lite"/>
    </source>
</evidence>